<dbReference type="STRING" id="880526.GCA_000427365_00230"/>
<feature type="transmembrane region" description="Helical" evidence="12">
    <location>
        <begin position="211"/>
        <end position="239"/>
    </location>
</feature>
<dbReference type="InterPro" id="IPR050324">
    <property type="entry name" value="CDP-alcohol_PTase-I"/>
</dbReference>
<feature type="transmembrane region" description="Helical" evidence="12">
    <location>
        <begin position="131"/>
        <end position="150"/>
    </location>
</feature>
<feature type="transmembrane region" description="Helical" evidence="12">
    <location>
        <begin position="71"/>
        <end position="93"/>
    </location>
</feature>
<keyword evidence="5 12" id="KW-0812">Transmembrane</keyword>
<evidence type="ECO:0000256" key="7">
    <source>
        <dbReference type="ARBA" id="ARBA00023098"/>
    </source>
</evidence>
<protein>
    <submittedName>
        <fullName evidence="13">CDP-diacylglycerol-serine O-phosphatidyltransferase</fullName>
    </submittedName>
</protein>
<name>A0A379MQU2_9BACT</name>
<keyword evidence="14" id="KW-1185">Reference proteome</keyword>
<dbReference type="InterPro" id="IPR043130">
    <property type="entry name" value="CDP-OH_PTrfase_TM_dom"/>
</dbReference>
<sequence>MTMKTVIAFIPNVLTLCNLLSGCAAVSALFLRADFQAAFWLVIAAAVFDFFDGFAARMLHVSSPIGKELDSLADMVSFGVVPATVVFMLSMAAGEAGYGVSWLAYGGFLIAAFSALRLAKFNIDERQTEEFRGLPTPACALFFVSLPMLFVQGNGAEGGWASMPSEGWNLLAHPAVLLPLTAVFSALLVCDMPMFSLKFKTFGWKKNKLRYVFLFLSVIFIVWLGLAAPVMIILAYIVISTGRAVICRKCVKG</sequence>
<keyword evidence="8 12" id="KW-0472">Membrane</keyword>
<feature type="transmembrane region" description="Helical" evidence="12">
    <location>
        <begin position="7"/>
        <end position="31"/>
    </location>
</feature>
<feature type="transmembrane region" description="Helical" evidence="12">
    <location>
        <begin position="37"/>
        <end position="59"/>
    </location>
</feature>
<dbReference type="Proteomes" id="UP000255233">
    <property type="component" value="Unassembled WGS sequence"/>
</dbReference>
<evidence type="ECO:0000256" key="10">
    <source>
        <dbReference type="ARBA" id="ARBA00023264"/>
    </source>
</evidence>
<dbReference type="GO" id="GO:0016020">
    <property type="term" value="C:membrane"/>
    <property type="evidence" value="ECO:0007669"/>
    <property type="project" value="UniProtKB-SubCell"/>
</dbReference>
<dbReference type="GO" id="GO:0016780">
    <property type="term" value="F:phosphotransferase activity, for other substituted phosphate groups"/>
    <property type="evidence" value="ECO:0007669"/>
    <property type="project" value="InterPro"/>
</dbReference>
<evidence type="ECO:0000256" key="11">
    <source>
        <dbReference type="RuleBase" id="RU003750"/>
    </source>
</evidence>
<dbReference type="Gene3D" id="1.20.120.1760">
    <property type="match status" value="1"/>
</dbReference>
<evidence type="ECO:0000256" key="2">
    <source>
        <dbReference type="ARBA" id="ARBA00010441"/>
    </source>
</evidence>
<keyword evidence="6 12" id="KW-1133">Transmembrane helix</keyword>
<feature type="transmembrane region" description="Helical" evidence="12">
    <location>
        <begin position="99"/>
        <end position="119"/>
    </location>
</feature>
<dbReference type="GO" id="GO:0008654">
    <property type="term" value="P:phospholipid biosynthetic process"/>
    <property type="evidence" value="ECO:0007669"/>
    <property type="project" value="UniProtKB-KW"/>
</dbReference>
<reference evidence="13 14" key="1">
    <citation type="submission" date="2018-06" db="EMBL/GenBank/DDBJ databases">
        <authorList>
            <consortium name="Pathogen Informatics"/>
            <person name="Doyle S."/>
        </authorList>
    </citation>
    <scope>NUCLEOTIDE SEQUENCE [LARGE SCALE GENOMIC DNA]</scope>
    <source>
        <strain evidence="13 14">NCTC11190</strain>
    </source>
</reference>
<comment type="subcellular location">
    <subcellularLocation>
        <location evidence="1">Membrane</location>
        <topology evidence="1">Multi-pass membrane protein</topology>
    </subcellularLocation>
</comment>
<evidence type="ECO:0000256" key="3">
    <source>
        <dbReference type="ARBA" id="ARBA00022516"/>
    </source>
</evidence>
<keyword evidence="10" id="KW-1208">Phospholipid metabolism</keyword>
<dbReference type="InterPro" id="IPR048254">
    <property type="entry name" value="CDP_ALCOHOL_P_TRANSF_CS"/>
</dbReference>
<dbReference type="EMBL" id="UGVL01000001">
    <property type="protein sequence ID" value="SUE33998.1"/>
    <property type="molecule type" value="Genomic_DNA"/>
</dbReference>
<dbReference type="PROSITE" id="PS51257">
    <property type="entry name" value="PROKAR_LIPOPROTEIN"/>
    <property type="match status" value="1"/>
</dbReference>
<evidence type="ECO:0000256" key="8">
    <source>
        <dbReference type="ARBA" id="ARBA00023136"/>
    </source>
</evidence>
<comment type="similarity">
    <text evidence="2 11">Belongs to the CDP-alcohol phosphatidyltransferase class-I family.</text>
</comment>
<dbReference type="PANTHER" id="PTHR14269:SF61">
    <property type="entry name" value="CDP-DIACYLGLYCEROL--SERINE O-PHOSPHATIDYLTRANSFERASE"/>
    <property type="match status" value="1"/>
</dbReference>
<evidence type="ECO:0000256" key="6">
    <source>
        <dbReference type="ARBA" id="ARBA00022989"/>
    </source>
</evidence>
<evidence type="ECO:0000256" key="4">
    <source>
        <dbReference type="ARBA" id="ARBA00022679"/>
    </source>
</evidence>
<feature type="transmembrane region" description="Helical" evidence="12">
    <location>
        <begin position="170"/>
        <end position="190"/>
    </location>
</feature>
<dbReference type="InterPro" id="IPR000462">
    <property type="entry name" value="CDP-OH_P_trans"/>
</dbReference>
<dbReference type="Pfam" id="PF01066">
    <property type="entry name" value="CDP-OH_P_transf"/>
    <property type="match status" value="1"/>
</dbReference>
<evidence type="ECO:0000256" key="12">
    <source>
        <dbReference type="SAM" id="Phobius"/>
    </source>
</evidence>
<evidence type="ECO:0000313" key="13">
    <source>
        <dbReference type="EMBL" id="SUE33998.1"/>
    </source>
</evidence>
<evidence type="ECO:0000256" key="1">
    <source>
        <dbReference type="ARBA" id="ARBA00004141"/>
    </source>
</evidence>
<evidence type="ECO:0000313" key="14">
    <source>
        <dbReference type="Proteomes" id="UP000255233"/>
    </source>
</evidence>
<dbReference type="PROSITE" id="PS00379">
    <property type="entry name" value="CDP_ALCOHOL_P_TRANSF"/>
    <property type="match status" value="1"/>
</dbReference>
<proteinExistence type="inferred from homology"/>
<keyword evidence="7" id="KW-0443">Lipid metabolism</keyword>
<organism evidence="13 14">
    <name type="scientific">Rikenella microfusus</name>
    <dbReference type="NCBI Taxonomy" id="28139"/>
    <lineage>
        <taxon>Bacteria</taxon>
        <taxon>Pseudomonadati</taxon>
        <taxon>Bacteroidota</taxon>
        <taxon>Bacteroidia</taxon>
        <taxon>Bacteroidales</taxon>
        <taxon>Rikenellaceae</taxon>
        <taxon>Rikenella</taxon>
    </lineage>
</organism>
<gene>
    <name evidence="13" type="ORF">NCTC11190_01215</name>
</gene>
<dbReference type="AlphaFoldDB" id="A0A379MQU2"/>
<evidence type="ECO:0000256" key="9">
    <source>
        <dbReference type="ARBA" id="ARBA00023209"/>
    </source>
</evidence>
<evidence type="ECO:0000256" key="5">
    <source>
        <dbReference type="ARBA" id="ARBA00022692"/>
    </source>
</evidence>
<keyword evidence="3" id="KW-0444">Lipid biosynthesis</keyword>
<keyword evidence="9" id="KW-0594">Phospholipid biosynthesis</keyword>
<keyword evidence="4 11" id="KW-0808">Transferase</keyword>
<dbReference type="PANTHER" id="PTHR14269">
    <property type="entry name" value="CDP-DIACYLGLYCEROL--GLYCEROL-3-PHOSPHATE 3-PHOSPHATIDYLTRANSFERASE-RELATED"/>
    <property type="match status" value="1"/>
</dbReference>
<accession>A0A379MQU2</accession>